<evidence type="ECO:0000313" key="2">
    <source>
        <dbReference type="EMBL" id="KAJ9601250.1"/>
    </source>
</evidence>
<protein>
    <submittedName>
        <fullName evidence="2">Uncharacterized protein</fullName>
    </submittedName>
</protein>
<comment type="caution">
    <text evidence="2">The sequence shown here is derived from an EMBL/GenBank/DDBJ whole genome shotgun (WGS) entry which is preliminary data.</text>
</comment>
<keyword evidence="1" id="KW-0472">Membrane</keyword>
<sequence>VASYTVGVILNMCRNNTRTQRLVQNVFYAIQTYTLHHASEHLIQKYTGLRVIIYLTTIFIVHILSVKIQI</sequence>
<accession>A0AAD8ALA9</accession>
<evidence type="ECO:0000313" key="3">
    <source>
        <dbReference type="Proteomes" id="UP001233999"/>
    </source>
</evidence>
<organism evidence="2 3">
    <name type="scientific">Diploptera punctata</name>
    <name type="common">Pacific beetle cockroach</name>
    <dbReference type="NCBI Taxonomy" id="6984"/>
    <lineage>
        <taxon>Eukaryota</taxon>
        <taxon>Metazoa</taxon>
        <taxon>Ecdysozoa</taxon>
        <taxon>Arthropoda</taxon>
        <taxon>Hexapoda</taxon>
        <taxon>Insecta</taxon>
        <taxon>Pterygota</taxon>
        <taxon>Neoptera</taxon>
        <taxon>Polyneoptera</taxon>
        <taxon>Dictyoptera</taxon>
        <taxon>Blattodea</taxon>
        <taxon>Blaberoidea</taxon>
        <taxon>Blaberidae</taxon>
        <taxon>Diplopterinae</taxon>
        <taxon>Diploptera</taxon>
    </lineage>
</organism>
<dbReference type="AlphaFoldDB" id="A0AAD8ALA9"/>
<gene>
    <name evidence="2" type="ORF">L9F63_000601</name>
</gene>
<proteinExistence type="predicted"/>
<keyword evidence="1" id="KW-1133">Transmembrane helix</keyword>
<keyword evidence="3" id="KW-1185">Reference proteome</keyword>
<feature type="non-terminal residue" evidence="2">
    <location>
        <position position="70"/>
    </location>
</feature>
<feature type="transmembrane region" description="Helical" evidence="1">
    <location>
        <begin position="51"/>
        <end position="68"/>
    </location>
</feature>
<name>A0AAD8ALA9_DIPPU</name>
<reference evidence="2" key="2">
    <citation type="submission" date="2023-05" db="EMBL/GenBank/DDBJ databases">
        <authorList>
            <person name="Fouks B."/>
        </authorList>
    </citation>
    <scope>NUCLEOTIDE SEQUENCE</scope>
    <source>
        <strain evidence="2">Stay&amp;Tobe</strain>
        <tissue evidence="2">Testes</tissue>
    </source>
</reference>
<dbReference type="Proteomes" id="UP001233999">
    <property type="component" value="Unassembled WGS sequence"/>
</dbReference>
<reference evidence="2" key="1">
    <citation type="journal article" date="2023" name="IScience">
        <title>Live-bearing cockroach genome reveals convergent evolutionary mechanisms linked to viviparity in insects and beyond.</title>
        <authorList>
            <person name="Fouks B."/>
            <person name="Harrison M.C."/>
            <person name="Mikhailova A.A."/>
            <person name="Marchal E."/>
            <person name="English S."/>
            <person name="Carruthers M."/>
            <person name="Jennings E.C."/>
            <person name="Chiamaka E.L."/>
            <person name="Frigard R.A."/>
            <person name="Pippel M."/>
            <person name="Attardo G.M."/>
            <person name="Benoit J.B."/>
            <person name="Bornberg-Bauer E."/>
            <person name="Tobe S.S."/>
        </authorList>
    </citation>
    <scope>NUCLEOTIDE SEQUENCE</scope>
    <source>
        <strain evidence="2">Stay&amp;Tobe</strain>
    </source>
</reference>
<evidence type="ECO:0000256" key="1">
    <source>
        <dbReference type="SAM" id="Phobius"/>
    </source>
</evidence>
<feature type="non-terminal residue" evidence="2">
    <location>
        <position position="1"/>
    </location>
</feature>
<dbReference type="EMBL" id="JASPKZ010000026">
    <property type="protein sequence ID" value="KAJ9601250.1"/>
    <property type="molecule type" value="Genomic_DNA"/>
</dbReference>
<keyword evidence="1" id="KW-0812">Transmembrane</keyword>